<name>A0ABP0GUD1_CLALP</name>
<comment type="caution">
    <text evidence="8">The sequence shown here is derived from an EMBL/GenBank/DDBJ whole genome shotgun (WGS) entry which is preliminary data.</text>
</comment>
<feature type="compositionally biased region" description="Polar residues" evidence="6">
    <location>
        <begin position="1"/>
        <end position="12"/>
    </location>
</feature>
<dbReference type="InterPro" id="IPR001356">
    <property type="entry name" value="HD"/>
</dbReference>
<protein>
    <recommendedName>
        <fullName evidence="7">Homeobox domain-containing protein</fullName>
    </recommendedName>
</protein>
<dbReference type="InterPro" id="IPR009057">
    <property type="entry name" value="Homeodomain-like_sf"/>
</dbReference>
<sequence length="366" mass="40654">MLSESRNNSADSLKSAFTPVSPNPFRSVSLSPSSSEGDNDKMKPTSKEKRAKFSIESLLSKDPAKHPLTKEDEKYSGQMQGHGSQKKDFNASRLIDAAPRPFGLMVEEIKGQSSSVKASQDHDKVPLSFYPYFSPFSSKNAVADGSALSPLSPHSSLEISPPSASPSSIVSQSPLESEPTREEEMPQFYNYPPSLPQMTHDTRRFISGALNSIACPFPSPLSVPSTHPTLAFPQMTQGAFGNPSFAAHFGASFFRPQFNPSSIPLSWLNNEDIMRRLTEFTGHPGLLSKSRRPRTAFTSQQLLELERQFKQNKYLSRPKRFEVATTLRLTETQVKIWFQNRRMKWKRSKKCRGGPSSNGQASKASC</sequence>
<feature type="region of interest" description="Disordered" evidence="6">
    <location>
        <begin position="144"/>
        <end position="194"/>
    </location>
</feature>
<dbReference type="Proteomes" id="UP001642483">
    <property type="component" value="Unassembled WGS sequence"/>
</dbReference>
<evidence type="ECO:0000256" key="5">
    <source>
        <dbReference type="RuleBase" id="RU000682"/>
    </source>
</evidence>
<evidence type="ECO:0000313" key="9">
    <source>
        <dbReference type="Proteomes" id="UP001642483"/>
    </source>
</evidence>
<keyword evidence="9" id="KW-1185">Reference proteome</keyword>
<feature type="compositionally biased region" description="Basic and acidic residues" evidence="6">
    <location>
        <begin position="38"/>
        <end position="53"/>
    </location>
</feature>
<feature type="compositionally biased region" description="Low complexity" evidence="6">
    <location>
        <begin position="146"/>
        <end position="177"/>
    </location>
</feature>
<proteinExistence type="predicted"/>
<feature type="DNA-binding region" description="Homeobox" evidence="4">
    <location>
        <begin position="290"/>
        <end position="349"/>
    </location>
</feature>
<evidence type="ECO:0000256" key="4">
    <source>
        <dbReference type="PROSITE-ProRule" id="PRU00108"/>
    </source>
</evidence>
<organism evidence="8 9">
    <name type="scientific">Clavelina lepadiformis</name>
    <name type="common">Light-bulb sea squirt</name>
    <name type="synonym">Ascidia lepadiformis</name>
    <dbReference type="NCBI Taxonomy" id="159417"/>
    <lineage>
        <taxon>Eukaryota</taxon>
        <taxon>Metazoa</taxon>
        <taxon>Chordata</taxon>
        <taxon>Tunicata</taxon>
        <taxon>Ascidiacea</taxon>
        <taxon>Aplousobranchia</taxon>
        <taxon>Clavelinidae</taxon>
        <taxon>Clavelina</taxon>
    </lineage>
</organism>
<dbReference type="CDD" id="cd00086">
    <property type="entry name" value="homeodomain"/>
    <property type="match status" value="1"/>
</dbReference>
<dbReference type="Gene3D" id="1.10.10.60">
    <property type="entry name" value="Homeodomain-like"/>
    <property type="match status" value="1"/>
</dbReference>
<reference evidence="8 9" key="1">
    <citation type="submission" date="2024-02" db="EMBL/GenBank/DDBJ databases">
        <authorList>
            <person name="Daric V."/>
            <person name="Darras S."/>
        </authorList>
    </citation>
    <scope>NUCLEOTIDE SEQUENCE [LARGE SCALE GENOMIC DNA]</scope>
</reference>
<dbReference type="PANTHER" id="PTHR24335:SF4">
    <property type="entry name" value="EXTRA-EXTRA"/>
    <property type="match status" value="1"/>
</dbReference>
<comment type="subcellular location">
    <subcellularLocation>
        <location evidence="4 5">Nucleus</location>
    </subcellularLocation>
</comment>
<evidence type="ECO:0000259" key="7">
    <source>
        <dbReference type="PROSITE" id="PS50071"/>
    </source>
</evidence>
<keyword evidence="2 4" id="KW-0371">Homeobox</keyword>
<feature type="domain" description="Homeobox" evidence="7">
    <location>
        <begin position="288"/>
        <end position="348"/>
    </location>
</feature>
<dbReference type="InterPro" id="IPR020479">
    <property type="entry name" value="HD_metazoa"/>
</dbReference>
<feature type="compositionally biased region" description="Basic and acidic residues" evidence="6">
    <location>
        <begin position="62"/>
        <end position="75"/>
    </location>
</feature>
<keyword evidence="3 4" id="KW-0539">Nucleus</keyword>
<dbReference type="EMBL" id="CAWYQH010000141">
    <property type="protein sequence ID" value="CAK8694259.1"/>
    <property type="molecule type" value="Genomic_DNA"/>
</dbReference>
<dbReference type="Pfam" id="PF00046">
    <property type="entry name" value="Homeodomain"/>
    <property type="match status" value="1"/>
</dbReference>
<keyword evidence="1 4" id="KW-0238">DNA-binding</keyword>
<evidence type="ECO:0000313" key="8">
    <source>
        <dbReference type="EMBL" id="CAK8694259.1"/>
    </source>
</evidence>
<accession>A0ABP0GUD1</accession>
<evidence type="ECO:0000256" key="3">
    <source>
        <dbReference type="ARBA" id="ARBA00023242"/>
    </source>
</evidence>
<dbReference type="SMART" id="SM00389">
    <property type="entry name" value="HOX"/>
    <property type="match status" value="1"/>
</dbReference>
<evidence type="ECO:0000256" key="2">
    <source>
        <dbReference type="ARBA" id="ARBA00023155"/>
    </source>
</evidence>
<evidence type="ECO:0000256" key="6">
    <source>
        <dbReference type="SAM" id="MobiDB-lite"/>
    </source>
</evidence>
<gene>
    <name evidence="8" type="ORF">CVLEPA_LOCUS27643</name>
</gene>
<dbReference type="InterPro" id="IPR042768">
    <property type="entry name" value="MNX1/Ceh-12"/>
</dbReference>
<dbReference type="PRINTS" id="PR00024">
    <property type="entry name" value="HOMEOBOX"/>
</dbReference>
<feature type="region of interest" description="Disordered" evidence="6">
    <location>
        <begin position="1"/>
        <end position="92"/>
    </location>
</feature>
<dbReference type="SUPFAM" id="SSF46689">
    <property type="entry name" value="Homeodomain-like"/>
    <property type="match status" value="1"/>
</dbReference>
<dbReference type="PROSITE" id="PS00027">
    <property type="entry name" value="HOMEOBOX_1"/>
    <property type="match status" value="1"/>
</dbReference>
<dbReference type="InterPro" id="IPR017970">
    <property type="entry name" value="Homeobox_CS"/>
</dbReference>
<dbReference type="PANTHER" id="PTHR24335">
    <property type="entry name" value="MOTOR NEURON AND PANCREAS HOMEOBOX PROTEIN"/>
    <property type="match status" value="1"/>
</dbReference>
<evidence type="ECO:0000256" key="1">
    <source>
        <dbReference type="ARBA" id="ARBA00023125"/>
    </source>
</evidence>
<dbReference type="PROSITE" id="PS50071">
    <property type="entry name" value="HOMEOBOX_2"/>
    <property type="match status" value="1"/>
</dbReference>